<dbReference type="EMBL" id="AAZE01000009">
    <property type="protein sequence ID" value="EDJ90705.1"/>
    <property type="molecule type" value="Genomic_DNA"/>
</dbReference>
<dbReference type="Gene3D" id="3.40.50.2020">
    <property type="match status" value="1"/>
</dbReference>
<accession>A4N4Q4</accession>
<gene>
    <name evidence="1" type="ORF">CGSHi22421_00035</name>
</gene>
<dbReference type="AlphaFoldDB" id="A4N4Q4"/>
<reference evidence="1 2" key="1">
    <citation type="journal article" date="2007" name="Genome Biol.">
        <title>Characterization and modeling of the Haemophilus influenzae core and supragenomes based on the complete genomic sequences of Rd and 12 clinical nontypeable strains.</title>
        <authorList>
            <person name="Hogg J.S."/>
            <person name="Hu F.Z."/>
            <person name="Janto B."/>
            <person name="Boissy R."/>
            <person name="Hayes J."/>
            <person name="Keefe R."/>
            <person name="Post J.C."/>
            <person name="Ehrlich G.D."/>
        </authorList>
    </citation>
    <scope>NUCLEOTIDE SEQUENCE [LARGE SCALE GENOMIC DNA]</scope>
    <source>
        <strain evidence="1 2">R3021</strain>
    </source>
</reference>
<dbReference type="InterPro" id="IPR029057">
    <property type="entry name" value="PRTase-like"/>
</dbReference>
<dbReference type="SUPFAM" id="SSF53271">
    <property type="entry name" value="PRTase-like"/>
    <property type="match status" value="1"/>
</dbReference>
<sequence length="60" mass="6545">MLLTYFCGDHVKLPADAKHVLLVDDISSSGTTFESAAAVIRQYCKQVEMISAVTLFAPIK</sequence>
<protein>
    <submittedName>
        <fullName evidence="1">Uncharacterized protein</fullName>
    </submittedName>
</protein>
<organism evidence="1 2">
    <name type="scientific">Haemophilus influenzae R3021</name>
    <dbReference type="NCBI Taxonomy" id="375432"/>
    <lineage>
        <taxon>Bacteria</taxon>
        <taxon>Pseudomonadati</taxon>
        <taxon>Pseudomonadota</taxon>
        <taxon>Gammaproteobacteria</taxon>
        <taxon>Pasteurellales</taxon>
        <taxon>Pasteurellaceae</taxon>
        <taxon>Haemophilus</taxon>
    </lineage>
</organism>
<dbReference type="CDD" id="cd06223">
    <property type="entry name" value="PRTases_typeI"/>
    <property type="match status" value="1"/>
</dbReference>
<proteinExistence type="predicted"/>
<evidence type="ECO:0000313" key="2">
    <source>
        <dbReference type="Proteomes" id="UP000003798"/>
    </source>
</evidence>
<dbReference type="Proteomes" id="UP000003798">
    <property type="component" value="Unassembled WGS sequence"/>
</dbReference>
<evidence type="ECO:0000313" key="1">
    <source>
        <dbReference type="EMBL" id="EDJ90705.1"/>
    </source>
</evidence>
<name>A4N4Q4_HAEIF</name>
<dbReference type="InterPro" id="IPR000836">
    <property type="entry name" value="PRTase_dom"/>
</dbReference>